<evidence type="ECO:0000313" key="2">
    <source>
        <dbReference type="EMBL" id="KAF1958855.1"/>
    </source>
</evidence>
<evidence type="ECO:0008006" key="4">
    <source>
        <dbReference type="Google" id="ProtNLM"/>
    </source>
</evidence>
<feature type="region of interest" description="Disordered" evidence="1">
    <location>
        <begin position="176"/>
        <end position="215"/>
    </location>
</feature>
<keyword evidence="3" id="KW-1185">Reference proteome</keyword>
<dbReference type="EMBL" id="ML976986">
    <property type="protein sequence ID" value="KAF1958855.1"/>
    <property type="molecule type" value="Genomic_DNA"/>
</dbReference>
<dbReference type="InterPro" id="IPR011990">
    <property type="entry name" value="TPR-like_helical_dom_sf"/>
</dbReference>
<evidence type="ECO:0000256" key="1">
    <source>
        <dbReference type="SAM" id="MobiDB-lite"/>
    </source>
</evidence>
<dbReference type="Proteomes" id="UP000800035">
    <property type="component" value="Unassembled WGS sequence"/>
</dbReference>
<organism evidence="2 3">
    <name type="scientific">Byssothecium circinans</name>
    <dbReference type="NCBI Taxonomy" id="147558"/>
    <lineage>
        <taxon>Eukaryota</taxon>
        <taxon>Fungi</taxon>
        <taxon>Dikarya</taxon>
        <taxon>Ascomycota</taxon>
        <taxon>Pezizomycotina</taxon>
        <taxon>Dothideomycetes</taxon>
        <taxon>Pleosporomycetidae</taxon>
        <taxon>Pleosporales</taxon>
        <taxon>Massarineae</taxon>
        <taxon>Massarinaceae</taxon>
        <taxon>Byssothecium</taxon>
    </lineage>
</organism>
<gene>
    <name evidence="2" type="ORF">CC80DRAFT_490637</name>
</gene>
<sequence length="546" mass="58563">MPPKRKEVKKAPQTENEFLEAADDHEQAAGKWRAGDAAKSLRFFNRAIDAYNEGLKKFPNSFDLSYNKANLQYNLTQDMRILPHLGPKIPLLEETLKSHQTALSLAPASNTDIVFNTAQVLTSLAESVLDAESQQMAKIPARTLLEEAVNLFTKCLATQQEEYERVRLEIEGLKAQAEGEGQQGDFEPSGSAAKGADEDDISSTTSSGPGEWATVEEPLTPETILETCTAQLGALTTLLSLYDPSEVVNIEAMAHNGLSTANTAIPTLIALLGDSPFKKEEPEKAPGPTLSIASDTASNKFETTTKDDALLAVATFQAALAELQYKASQITATEYAATIETLFSPFTQPIQSPDQQPIHLNAVCACADALIDLSSAISDTPSHTSSSSSHATDQEIQWTALTAAQKLLTQLSSAPNNTILPASRLADAYLARGDVELFRFHISFSETAKPAWVSARNVLVGNAGVYYRGARTYAEKAGVLDLRGTADAKTLVAEVLKEVTVARGGVVVAKEAWKGRGEGVKRVLEQMVEEGIVGRGDAAGVLNLLS</sequence>
<proteinExistence type="predicted"/>
<protein>
    <recommendedName>
        <fullName evidence="4">TPR-like protein</fullName>
    </recommendedName>
</protein>
<dbReference type="SUPFAM" id="SSF48452">
    <property type="entry name" value="TPR-like"/>
    <property type="match status" value="1"/>
</dbReference>
<dbReference type="AlphaFoldDB" id="A0A6A5U1Y7"/>
<accession>A0A6A5U1Y7</accession>
<dbReference type="Gene3D" id="1.25.40.10">
    <property type="entry name" value="Tetratricopeptide repeat domain"/>
    <property type="match status" value="1"/>
</dbReference>
<dbReference type="OrthoDB" id="5328412at2759"/>
<reference evidence="2" key="1">
    <citation type="journal article" date="2020" name="Stud. Mycol.">
        <title>101 Dothideomycetes genomes: a test case for predicting lifestyles and emergence of pathogens.</title>
        <authorList>
            <person name="Haridas S."/>
            <person name="Albert R."/>
            <person name="Binder M."/>
            <person name="Bloem J."/>
            <person name="Labutti K."/>
            <person name="Salamov A."/>
            <person name="Andreopoulos B."/>
            <person name="Baker S."/>
            <person name="Barry K."/>
            <person name="Bills G."/>
            <person name="Bluhm B."/>
            <person name="Cannon C."/>
            <person name="Castanera R."/>
            <person name="Culley D."/>
            <person name="Daum C."/>
            <person name="Ezra D."/>
            <person name="Gonzalez J."/>
            <person name="Henrissat B."/>
            <person name="Kuo A."/>
            <person name="Liang C."/>
            <person name="Lipzen A."/>
            <person name="Lutzoni F."/>
            <person name="Magnuson J."/>
            <person name="Mondo S."/>
            <person name="Nolan M."/>
            <person name="Ohm R."/>
            <person name="Pangilinan J."/>
            <person name="Park H.-J."/>
            <person name="Ramirez L."/>
            <person name="Alfaro M."/>
            <person name="Sun H."/>
            <person name="Tritt A."/>
            <person name="Yoshinaga Y."/>
            <person name="Zwiers L.-H."/>
            <person name="Turgeon B."/>
            <person name="Goodwin S."/>
            <person name="Spatafora J."/>
            <person name="Crous P."/>
            <person name="Grigoriev I."/>
        </authorList>
    </citation>
    <scope>NUCLEOTIDE SEQUENCE</scope>
    <source>
        <strain evidence="2">CBS 675.92</strain>
    </source>
</reference>
<feature type="region of interest" description="Disordered" evidence="1">
    <location>
        <begin position="1"/>
        <end position="26"/>
    </location>
</feature>
<evidence type="ECO:0000313" key="3">
    <source>
        <dbReference type="Proteomes" id="UP000800035"/>
    </source>
</evidence>
<name>A0A6A5U1Y7_9PLEO</name>